<evidence type="ECO:0000313" key="1">
    <source>
        <dbReference type="EMBL" id="GGC69961.1"/>
    </source>
</evidence>
<keyword evidence="2" id="KW-1185">Reference proteome</keyword>
<comment type="caution">
    <text evidence="1">The sequence shown here is derived from an EMBL/GenBank/DDBJ whole genome shotgun (WGS) entry which is preliminary data.</text>
</comment>
<dbReference type="AlphaFoldDB" id="A0A916XGA6"/>
<protein>
    <submittedName>
        <fullName evidence="1">Uncharacterized protein</fullName>
    </submittedName>
</protein>
<evidence type="ECO:0000313" key="2">
    <source>
        <dbReference type="Proteomes" id="UP000637423"/>
    </source>
</evidence>
<dbReference type="EMBL" id="BMED01000001">
    <property type="protein sequence ID" value="GGC69961.1"/>
    <property type="molecule type" value="Genomic_DNA"/>
</dbReference>
<proteinExistence type="predicted"/>
<reference evidence="1" key="2">
    <citation type="submission" date="2020-09" db="EMBL/GenBank/DDBJ databases">
        <authorList>
            <person name="Sun Q."/>
            <person name="Zhou Y."/>
        </authorList>
    </citation>
    <scope>NUCLEOTIDE SEQUENCE</scope>
    <source>
        <strain evidence="1">CGMCC 1.10998</strain>
    </source>
</reference>
<reference evidence="1" key="1">
    <citation type="journal article" date="2014" name="Int. J. Syst. Evol. Microbiol.">
        <title>Complete genome sequence of Corynebacterium casei LMG S-19264T (=DSM 44701T), isolated from a smear-ripened cheese.</title>
        <authorList>
            <consortium name="US DOE Joint Genome Institute (JGI-PGF)"/>
            <person name="Walter F."/>
            <person name="Albersmeier A."/>
            <person name="Kalinowski J."/>
            <person name="Ruckert C."/>
        </authorList>
    </citation>
    <scope>NUCLEOTIDE SEQUENCE</scope>
    <source>
        <strain evidence="1">CGMCC 1.10998</strain>
    </source>
</reference>
<organism evidence="1 2">
    <name type="scientific">Undibacterium terreum</name>
    <dbReference type="NCBI Taxonomy" id="1224302"/>
    <lineage>
        <taxon>Bacteria</taxon>
        <taxon>Pseudomonadati</taxon>
        <taxon>Pseudomonadota</taxon>
        <taxon>Betaproteobacteria</taxon>
        <taxon>Burkholderiales</taxon>
        <taxon>Oxalobacteraceae</taxon>
        <taxon>Undibacterium</taxon>
    </lineage>
</organism>
<accession>A0A916XGA6</accession>
<gene>
    <name evidence="1" type="ORF">GCM10011396_16240</name>
</gene>
<sequence>MIAAELLKRQSNDQYYTERREKRAPFFTLIEMDPRDLVSGIEREEGYLSEDITPAGTMRETCPHCPGNALLLVLRYKQVKRSHLFCEQCTRCYDALYPDGTSALAIGGVSLV</sequence>
<dbReference type="Proteomes" id="UP000637423">
    <property type="component" value="Unassembled WGS sequence"/>
</dbReference>
<dbReference type="RefSeq" id="WP_188565401.1">
    <property type="nucleotide sequence ID" value="NZ_BMED01000001.1"/>
</dbReference>
<name>A0A916XGA6_9BURK</name>